<dbReference type="InterPro" id="IPR008410">
    <property type="entry name" value="BCSC_C"/>
</dbReference>
<sequence>MKNNKLKLFSTLCLFEALQFGFVPYAGAESSQDPALQTLLEQAEYWHEKSNDPLANESLKKVLMVDANNPQALYLMALWAQQQGDDKTAAQWQARLQKAHPNAPQLQQLASSSTLSALPQEAIELARQQSQAGEIKASIETWNSIFQGQEPPIPLVPEYYLTMSGDKSLYPTAVEKLAQFAKQNPNNSAIGVAYGQVLTYRENTRRKGIQILKSYASVSPKADQSLRQALIWLEPNSADKALYENWADRHPGDSEVVLHYKRTVGGGITRSGYNQLNSGNLSKAKSEFQTVLAQSPNDSEALAGLGYVALHQGDYTTAAKYLNRAADQGGSQAKKRRNQADEAKFYAELETAKSAYKQGDVKQALALSAPLAERSGQAGVTAKLFRADVLRHNGDYVQAEDLLKRVIKQVPNSLEAKEALYYVYTEQNQKDNAATLLATMPKDLQRKIQSADRYGNMRDLAQQAIDAGNIETAIVILENGLQRLPNNPWLRLELAKLHLKQGDEQAANDVLAPLNSDDASGEALYALALFAGEREQWREVNSLIGRIPVAERTDKIEELYQQSRFYLALELASSYLTGGDKAKALEVLERIKPQASAHPLWAGKLAQLLVKCGDTNGAVTLVKASIAQGIQGNAGDYADQVAVLYKAGLRDDAESLLNDPQLIAASTPLQLARARNVYVINEADSLRNQGNYAPAYDLLTHALQIDPQNTDLMLAMGRLYQSGKLNGKAQVVYDYLLDNQKDTPEQDALIGAINIALADGEPARAAALAQQLKNQQSAPRMLLMARIYEAQGEHGKALATLREARAKLLGLEQNYASTSPMIGGLVIADNPFESGRSSVSEAQTSSVYGVTMPWQVHGDTVTQRLDLPEPSEEQQTLADVNRLMVQINQQTSSWLQGGIEIRGRDGESGLSKLTEARAPLQWSTIPFGDSRFKLNIDAVSLDGGTSSGDANRRFGTGALIQGSVAEAEGLSTLSDDELPDVDSQGAQSQSGVEFGMALEGDYYQVDMGTTPLGLELSTLIGGVTFKLPLGDYAQLSLSGERRAVKDSVLSYVGAYDTFSGKYWGQVTRNGANLQFNFDDGDAGYYANAGLWRYIGHNVAENTGVDVGAGVYLRPYQLRDRQLQIGLNLNYKDFEQNLGYYSYGHGGYFSPQNYVSMSFPVDYQQEFHKLSLELGGSLGYQSYSQDQAAYFPNDASLQSTLESYVTSGYAEEAYYSGESVSGIGYNFHAALGYKIQQDISLEARVGYDTFGDYNEASAQITLRHAFNEF</sequence>
<keyword evidence="4" id="KW-0677">Repeat</keyword>
<protein>
    <submittedName>
        <fullName evidence="8">Tetratricopeptide repeat-containing protein</fullName>
    </submittedName>
</protein>
<comment type="pathway">
    <text evidence="2">Glycan metabolism; bacterial cellulose biosynthesis.</text>
</comment>
<dbReference type="InterPro" id="IPR011717">
    <property type="entry name" value="TPR-4"/>
</dbReference>
<evidence type="ECO:0000256" key="5">
    <source>
        <dbReference type="ARBA" id="ARBA00022803"/>
    </source>
</evidence>
<dbReference type="Proteomes" id="UP000198854">
    <property type="component" value="Unassembled WGS sequence"/>
</dbReference>
<dbReference type="OrthoDB" id="174989at2"/>
<dbReference type="GO" id="GO:0019867">
    <property type="term" value="C:outer membrane"/>
    <property type="evidence" value="ECO:0007669"/>
    <property type="project" value="InterPro"/>
</dbReference>
<dbReference type="PANTHER" id="PTHR45586">
    <property type="entry name" value="TPR REPEAT-CONTAINING PROTEIN PA4667"/>
    <property type="match status" value="1"/>
</dbReference>
<dbReference type="PANTHER" id="PTHR45586:SF1">
    <property type="entry name" value="LIPOPOLYSACCHARIDE ASSEMBLY PROTEIN B"/>
    <property type="match status" value="1"/>
</dbReference>
<keyword evidence="3" id="KW-0732">Signal</keyword>
<proteinExistence type="predicted"/>
<dbReference type="SUPFAM" id="SSF48452">
    <property type="entry name" value="TPR-like"/>
    <property type="match status" value="5"/>
</dbReference>
<dbReference type="STRING" id="861298.SAMN04488136_12660"/>
<name>A0A1G8ETV7_9VIBR</name>
<dbReference type="InterPro" id="IPR051012">
    <property type="entry name" value="CellSynth/LPSAsmb/PSIAsmb"/>
</dbReference>
<dbReference type="Pfam" id="PF05420">
    <property type="entry name" value="BCSC_C"/>
    <property type="match status" value="1"/>
</dbReference>
<dbReference type="GO" id="GO:0042802">
    <property type="term" value="F:identical protein binding"/>
    <property type="evidence" value="ECO:0007669"/>
    <property type="project" value="InterPro"/>
</dbReference>
<feature type="domain" description="Cellulose synthase operon C C-terminal" evidence="7">
    <location>
        <begin position="911"/>
        <end position="1266"/>
    </location>
</feature>
<dbReference type="Pfam" id="PF14559">
    <property type="entry name" value="TPR_19"/>
    <property type="match status" value="2"/>
</dbReference>
<dbReference type="InterPro" id="IPR019734">
    <property type="entry name" value="TPR_rpt"/>
</dbReference>
<dbReference type="SMART" id="SM00028">
    <property type="entry name" value="TPR"/>
    <property type="match status" value="4"/>
</dbReference>
<dbReference type="InterPro" id="IPR003921">
    <property type="entry name" value="Cell_synth_C"/>
</dbReference>
<evidence type="ECO:0000259" key="7">
    <source>
        <dbReference type="Pfam" id="PF05420"/>
    </source>
</evidence>
<dbReference type="EMBL" id="FNDD01000026">
    <property type="protein sequence ID" value="SDH73149.1"/>
    <property type="molecule type" value="Genomic_DNA"/>
</dbReference>
<evidence type="ECO:0000256" key="6">
    <source>
        <dbReference type="ARBA" id="ARBA00022916"/>
    </source>
</evidence>
<dbReference type="Gene3D" id="1.25.40.10">
    <property type="entry name" value="Tetratricopeptide repeat domain"/>
    <property type="match status" value="5"/>
</dbReference>
<dbReference type="GO" id="GO:0006011">
    <property type="term" value="P:UDP-alpha-D-glucose metabolic process"/>
    <property type="evidence" value="ECO:0007669"/>
    <property type="project" value="InterPro"/>
</dbReference>
<dbReference type="InterPro" id="IPR011990">
    <property type="entry name" value="TPR-like_helical_dom_sf"/>
</dbReference>
<dbReference type="Pfam" id="PF07721">
    <property type="entry name" value="TPR_4"/>
    <property type="match status" value="1"/>
</dbReference>
<evidence type="ECO:0000256" key="1">
    <source>
        <dbReference type="ARBA" id="ARBA00003476"/>
    </source>
</evidence>
<comment type="function">
    <text evidence="1">Required for maximal bacterial cellulose synthesis.</text>
</comment>
<keyword evidence="5" id="KW-0802">TPR repeat</keyword>
<keyword evidence="6" id="KW-0135">Cellulose biosynthesis</keyword>
<gene>
    <name evidence="8" type="ORF">SAMN04488136_12660</name>
</gene>
<dbReference type="GO" id="GO:0030244">
    <property type="term" value="P:cellulose biosynthetic process"/>
    <property type="evidence" value="ECO:0007669"/>
    <property type="project" value="UniProtKB-KW"/>
</dbReference>
<organism evidence="8 9">
    <name type="scientific">Vibrio xiamenensis</name>
    <dbReference type="NCBI Taxonomy" id="861298"/>
    <lineage>
        <taxon>Bacteria</taxon>
        <taxon>Pseudomonadati</taxon>
        <taxon>Pseudomonadota</taxon>
        <taxon>Gammaproteobacteria</taxon>
        <taxon>Vibrionales</taxon>
        <taxon>Vibrionaceae</taxon>
        <taxon>Vibrio</taxon>
    </lineage>
</organism>
<dbReference type="UniPathway" id="UPA00694"/>
<accession>A0A1G8ETV7</accession>
<dbReference type="AlphaFoldDB" id="A0A1G8ETV7"/>
<evidence type="ECO:0000256" key="2">
    <source>
        <dbReference type="ARBA" id="ARBA00005186"/>
    </source>
</evidence>
<dbReference type="PRINTS" id="PR01441">
    <property type="entry name" value="CELLSNTHASEC"/>
</dbReference>
<reference evidence="8 9" key="1">
    <citation type="submission" date="2016-10" db="EMBL/GenBank/DDBJ databases">
        <authorList>
            <person name="de Groot N.N."/>
        </authorList>
    </citation>
    <scope>NUCLEOTIDE SEQUENCE [LARGE SCALE GENOMIC DNA]</scope>
    <source>
        <strain evidence="8 9">CGMCC 1.10228</strain>
    </source>
</reference>
<evidence type="ECO:0000256" key="4">
    <source>
        <dbReference type="ARBA" id="ARBA00022737"/>
    </source>
</evidence>
<evidence type="ECO:0000256" key="3">
    <source>
        <dbReference type="ARBA" id="ARBA00022729"/>
    </source>
</evidence>
<dbReference type="Pfam" id="PF13432">
    <property type="entry name" value="TPR_16"/>
    <property type="match status" value="2"/>
</dbReference>
<evidence type="ECO:0000313" key="8">
    <source>
        <dbReference type="EMBL" id="SDH73149.1"/>
    </source>
</evidence>
<keyword evidence="9" id="KW-1185">Reference proteome</keyword>
<evidence type="ECO:0000313" key="9">
    <source>
        <dbReference type="Proteomes" id="UP000198854"/>
    </source>
</evidence>
<dbReference type="RefSeq" id="WP_093277382.1">
    <property type="nucleotide sequence ID" value="NZ_FNDD01000026.1"/>
</dbReference>